<reference evidence="1" key="1">
    <citation type="journal article" date="2015" name="Nature">
        <title>Complex archaea that bridge the gap between prokaryotes and eukaryotes.</title>
        <authorList>
            <person name="Spang A."/>
            <person name="Saw J.H."/>
            <person name="Jorgensen S.L."/>
            <person name="Zaremba-Niedzwiedzka K."/>
            <person name="Martijn J."/>
            <person name="Lind A.E."/>
            <person name="van Eijk R."/>
            <person name="Schleper C."/>
            <person name="Guy L."/>
            <person name="Ettema T.J."/>
        </authorList>
    </citation>
    <scope>NUCLEOTIDE SEQUENCE</scope>
</reference>
<protein>
    <recommendedName>
        <fullName evidence="2">Adenylate kinase</fullName>
    </recommendedName>
</protein>
<evidence type="ECO:0008006" key="2">
    <source>
        <dbReference type="Google" id="ProtNLM"/>
    </source>
</evidence>
<dbReference type="EMBL" id="LAZR01000432">
    <property type="protein sequence ID" value="KKN69120.1"/>
    <property type="molecule type" value="Genomic_DNA"/>
</dbReference>
<dbReference type="Gene3D" id="3.40.50.300">
    <property type="entry name" value="P-loop containing nucleotide triphosphate hydrolases"/>
    <property type="match status" value="1"/>
</dbReference>
<sequence>MSNLPCPDQLGCFYCGAGFDKELHNCPLCGESPDPKESCPGCPACGGRGYTGKIPLDVVILGIAGPAGSGKNYIAKEFLRPHGFHEVAFAEGFKHKVVGMGFQYDEVFDSKPPTVRRLLQEEGTANGRDRYGRQLWLRTLESFIIRTHELWGIKRFVVTDVRFKNELAWVHSLEGEVGFINSDRGHILEADTATHVSETEMQTIDNWDFRFTNNLDTTDGDLYEQVKDFLQIAGIVE</sequence>
<evidence type="ECO:0000313" key="1">
    <source>
        <dbReference type="EMBL" id="KKN69120.1"/>
    </source>
</evidence>
<dbReference type="InterPro" id="IPR027417">
    <property type="entry name" value="P-loop_NTPase"/>
</dbReference>
<proteinExistence type="predicted"/>
<dbReference type="AlphaFoldDB" id="A0A0F9SJJ1"/>
<comment type="caution">
    <text evidence="1">The sequence shown here is derived from an EMBL/GenBank/DDBJ whole genome shotgun (WGS) entry which is preliminary data.</text>
</comment>
<organism evidence="1">
    <name type="scientific">marine sediment metagenome</name>
    <dbReference type="NCBI Taxonomy" id="412755"/>
    <lineage>
        <taxon>unclassified sequences</taxon>
        <taxon>metagenomes</taxon>
        <taxon>ecological metagenomes</taxon>
    </lineage>
</organism>
<name>A0A0F9SJJ1_9ZZZZ</name>
<gene>
    <name evidence="1" type="ORF">LCGC14_0444090</name>
</gene>
<accession>A0A0F9SJJ1</accession>